<dbReference type="AlphaFoldDB" id="A0A4S2N075"/>
<name>A0A4S2N075_9PEZI</name>
<evidence type="ECO:0000313" key="3">
    <source>
        <dbReference type="EMBL" id="TGZ82478.1"/>
    </source>
</evidence>
<dbReference type="SUPFAM" id="SSF48452">
    <property type="entry name" value="TPR-like"/>
    <property type="match status" value="1"/>
</dbReference>
<comment type="similarity">
    <text evidence="1">Belongs to the TTC36 family.</text>
</comment>
<protein>
    <recommendedName>
        <fullName evidence="5">Tetratricopeptide repeat protein 36</fullName>
    </recommendedName>
</protein>
<dbReference type="GO" id="GO:0006570">
    <property type="term" value="P:tyrosine metabolic process"/>
    <property type="evidence" value="ECO:0007669"/>
    <property type="project" value="TreeGrafter"/>
</dbReference>
<keyword evidence="4" id="KW-1185">Reference proteome</keyword>
<proteinExistence type="inferred from homology"/>
<dbReference type="InParanoid" id="A0A4S2N075"/>
<evidence type="ECO:0000256" key="2">
    <source>
        <dbReference type="SAM" id="MobiDB-lite"/>
    </source>
</evidence>
<dbReference type="PANTHER" id="PTHR21405">
    <property type="entry name" value="CDNA SEQUENCE BC021608"/>
    <property type="match status" value="1"/>
</dbReference>
<dbReference type="Proteomes" id="UP000298138">
    <property type="component" value="Unassembled WGS sequence"/>
</dbReference>
<dbReference type="InterPro" id="IPR038906">
    <property type="entry name" value="TTC36"/>
</dbReference>
<reference evidence="3 4" key="1">
    <citation type="submission" date="2019-04" db="EMBL/GenBank/DDBJ databases">
        <title>Comparative genomics and transcriptomics to analyze fruiting body development in filamentous ascomycetes.</title>
        <authorList>
            <consortium name="DOE Joint Genome Institute"/>
            <person name="Lutkenhaus R."/>
            <person name="Traeger S."/>
            <person name="Breuer J."/>
            <person name="Kuo A."/>
            <person name="Lipzen A."/>
            <person name="Pangilinan J."/>
            <person name="Dilworth D."/>
            <person name="Sandor L."/>
            <person name="Poggeler S."/>
            <person name="Barry K."/>
            <person name="Grigoriev I.V."/>
            <person name="Nowrousian M."/>
        </authorList>
    </citation>
    <scope>NUCLEOTIDE SEQUENCE [LARGE SCALE GENOMIC DNA]</scope>
    <source>
        <strain evidence="3 4">CBS 389.68</strain>
    </source>
</reference>
<evidence type="ECO:0008006" key="5">
    <source>
        <dbReference type="Google" id="ProtNLM"/>
    </source>
</evidence>
<sequence>MLQLSAKDSITLGKLFDPEAAPAPSINISNSLPDDPHYSDQELQSLKEIERRAIAAAESSSPNEAFTLLSELIASHPHYASAYNNRAQLRRMLSHSTEDVLADLDLAIGHASPKIAMDPVSSAQARVLKNAYTQRGAVLDTTGKEKEAHSDMEMAARYGSDVARQWLVAKNPYARLCGQMVSEIMKKEIGMQ</sequence>
<dbReference type="InterPro" id="IPR011990">
    <property type="entry name" value="TPR-like_helical_dom_sf"/>
</dbReference>
<dbReference type="STRING" id="341454.A0A4S2N075"/>
<dbReference type="Gene3D" id="1.25.40.10">
    <property type="entry name" value="Tetratricopeptide repeat domain"/>
    <property type="match status" value="1"/>
</dbReference>
<dbReference type="OrthoDB" id="539634at2759"/>
<feature type="region of interest" description="Disordered" evidence="2">
    <location>
        <begin position="17"/>
        <end position="38"/>
    </location>
</feature>
<evidence type="ECO:0000256" key="1">
    <source>
        <dbReference type="ARBA" id="ARBA00006995"/>
    </source>
</evidence>
<gene>
    <name evidence="3" type="ORF">EX30DRAFT_339761</name>
</gene>
<accession>A0A4S2N075</accession>
<dbReference type="EMBL" id="ML220115">
    <property type="protein sequence ID" value="TGZ82478.1"/>
    <property type="molecule type" value="Genomic_DNA"/>
</dbReference>
<evidence type="ECO:0000313" key="4">
    <source>
        <dbReference type="Proteomes" id="UP000298138"/>
    </source>
</evidence>
<dbReference type="PANTHER" id="PTHR21405:SF0">
    <property type="entry name" value="TETRATRICOPEPTIDE REPEAT PROTEIN 36"/>
    <property type="match status" value="1"/>
</dbReference>
<organism evidence="3 4">
    <name type="scientific">Ascodesmis nigricans</name>
    <dbReference type="NCBI Taxonomy" id="341454"/>
    <lineage>
        <taxon>Eukaryota</taxon>
        <taxon>Fungi</taxon>
        <taxon>Dikarya</taxon>
        <taxon>Ascomycota</taxon>
        <taxon>Pezizomycotina</taxon>
        <taxon>Pezizomycetes</taxon>
        <taxon>Pezizales</taxon>
        <taxon>Ascodesmidaceae</taxon>
        <taxon>Ascodesmis</taxon>
    </lineage>
</organism>